<sequence>MCFRAGIPFLEVESDSMKALLTLLRPTYAPHIPTAKTLSGSLLLRQYPELWDLSQEFIAGDKVYALVCDEWSNSRNEHQVSYIVLVPGQKSFFLKSVSTAGIPQTAERIAQEILKVFNVLGTSKCVV</sequence>
<comment type="caution">
    <text evidence="1">The sequence shown here is derived from an EMBL/GenBank/DDBJ whole genome shotgun (WGS) entry which is preliminary data.</text>
</comment>
<dbReference type="Proteomes" id="UP000736787">
    <property type="component" value="Unassembled WGS sequence"/>
</dbReference>
<dbReference type="Proteomes" id="UP000697107">
    <property type="component" value="Unassembled WGS sequence"/>
</dbReference>
<gene>
    <name evidence="1" type="ORF">PC113_g15732</name>
    <name evidence="2" type="ORF">PC117_g16681</name>
    <name evidence="3" type="ORF">PC118_g15672</name>
</gene>
<reference evidence="1" key="1">
    <citation type="submission" date="2018-10" db="EMBL/GenBank/DDBJ databases">
        <title>Effector identification in a new, highly contiguous assembly of the strawberry crown rot pathogen Phytophthora cactorum.</title>
        <authorList>
            <person name="Armitage A.D."/>
            <person name="Nellist C.F."/>
            <person name="Bates H."/>
            <person name="Vickerstaff R.J."/>
            <person name="Harrison R.J."/>
        </authorList>
    </citation>
    <scope>NUCLEOTIDE SEQUENCE</scope>
    <source>
        <strain evidence="1">15-7</strain>
        <strain evidence="2">4040</strain>
        <strain evidence="3">P415</strain>
    </source>
</reference>
<evidence type="ECO:0000313" key="1">
    <source>
        <dbReference type="EMBL" id="KAG2851633.1"/>
    </source>
</evidence>
<dbReference type="AlphaFoldDB" id="A0A8T0YUD1"/>
<dbReference type="EMBL" id="RCMK01000600">
    <property type="protein sequence ID" value="KAG2919775.1"/>
    <property type="molecule type" value="Genomic_DNA"/>
</dbReference>
<evidence type="ECO:0000313" key="2">
    <source>
        <dbReference type="EMBL" id="KAG2919775.1"/>
    </source>
</evidence>
<dbReference type="Proteomes" id="UP000735874">
    <property type="component" value="Unassembled WGS sequence"/>
</dbReference>
<organism evidence="1 4">
    <name type="scientific">Phytophthora cactorum</name>
    <dbReference type="NCBI Taxonomy" id="29920"/>
    <lineage>
        <taxon>Eukaryota</taxon>
        <taxon>Sar</taxon>
        <taxon>Stramenopiles</taxon>
        <taxon>Oomycota</taxon>
        <taxon>Peronosporomycetes</taxon>
        <taxon>Peronosporales</taxon>
        <taxon>Peronosporaceae</taxon>
        <taxon>Phytophthora</taxon>
    </lineage>
</organism>
<dbReference type="EMBL" id="RCMG01000594">
    <property type="protein sequence ID" value="KAG2851633.1"/>
    <property type="molecule type" value="Genomic_DNA"/>
</dbReference>
<dbReference type="EMBL" id="RCML01000618">
    <property type="protein sequence ID" value="KAG2972467.1"/>
    <property type="molecule type" value="Genomic_DNA"/>
</dbReference>
<protein>
    <submittedName>
        <fullName evidence="1">Uncharacterized protein</fullName>
    </submittedName>
</protein>
<evidence type="ECO:0000313" key="4">
    <source>
        <dbReference type="Proteomes" id="UP000735874"/>
    </source>
</evidence>
<evidence type="ECO:0000313" key="3">
    <source>
        <dbReference type="EMBL" id="KAG2972467.1"/>
    </source>
</evidence>
<proteinExistence type="predicted"/>
<accession>A0A8T0YUD1</accession>
<name>A0A8T0YUD1_9STRA</name>